<sequence length="665" mass="75630">MKVLYLLSLVVLFCPWVVPKQKAETPLHMCCSVPKNGRVYVDSFNCSQVGDGSYSQWKAPGYLLYPPLNDTVIFSLMHKDLECTEYSETTVSLLSGAQNKSSPNFTLTGYFQLGNEYYHHNEYCIQELNTASLTVRHCHSECWQGGSNPEEKVIGKFGPGKHHRTTGCIRKCCDLGKSLTSITDSTTGITTFTGRCGWTNTSFNPKLYSTRTRRPLSKQEAYSMDLHITKAPPKCGNGTGPLFLLVSRKKAKLFPGISGGLCYKSYVDGSFYYQDDKGDFVPNTEYCVERVQRPESEDSEEWLEYAGSVTCSLPVEDHENEKTIRKLYGGLLICSSLFLLVTFLVYVLLWAQHGLHGWTTLGHTSSMFWMYIFLGTSHIMNAVGSMRTIGCSIVAVLAHFFFISTFCWLTLISFDLWYTFRSITPKSASKRRKRFAFYMFFGWGVPAILVLISVVLDNVYKDEDCLPAILPLYGQITCFVNPLGLGEYLYYPIAALLIMNLIFFGVTTWKLYEYKESTRIATLNLENKRQFFKLFLKLFCVMGVAWMFEVISWVHVGYHVTWYWNIIDCVNVCQAIAIFIIYVCKKETILALEKRYPSLKVILDPFIRLFKCRQTGLDSEQMSSLNSSSSRRATGKNRESDQSKKTMRDSSSTSMTDASRNSNVT</sequence>
<feature type="transmembrane region" description="Helical" evidence="6">
    <location>
        <begin position="534"/>
        <end position="556"/>
    </location>
</feature>
<reference evidence="9" key="1">
    <citation type="submission" date="2021-06" db="EMBL/GenBank/DDBJ databases">
        <authorList>
            <person name="Hodson N. C."/>
            <person name="Mongue J. A."/>
            <person name="Jaron S. K."/>
        </authorList>
    </citation>
    <scope>NUCLEOTIDE SEQUENCE</scope>
</reference>
<dbReference type="GO" id="GO:0007166">
    <property type="term" value="P:cell surface receptor signaling pathway"/>
    <property type="evidence" value="ECO:0007669"/>
    <property type="project" value="InterPro"/>
</dbReference>
<evidence type="ECO:0000256" key="2">
    <source>
        <dbReference type="ARBA" id="ARBA00022692"/>
    </source>
</evidence>
<keyword evidence="2 6" id="KW-0812">Transmembrane</keyword>
<keyword evidence="3 6" id="KW-1133">Transmembrane helix</keyword>
<dbReference type="GO" id="GO:0016020">
    <property type="term" value="C:membrane"/>
    <property type="evidence" value="ECO:0007669"/>
    <property type="project" value="UniProtKB-SubCell"/>
</dbReference>
<feature type="region of interest" description="Disordered" evidence="5">
    <location>
        <begin position="621"/>
        <end position="665"/>
    </location>
</feature>
<feature type="transmembrane region" description="Helical" evidence="6">
    <location>
        <begin position="562"/>
        <end position="584"/>
    </location>
</feature>
<feature type="signal peptide" evidence="7">
    <location>
        <begin position="1"/>
        <end position="23"/>
    </location>
</feature>
<evidence type="ECO:0000256" key="3">
    <source>
        <dbReference type="ARBA" id="ARBA00022989"/>
    </source>
</evidence>
<keyword evidence="10" id="KW-1185">Reference proteome</keyword>
<feature type="compositionally biased region" description="Low complexity" evidence="5">
    <location>
        <begin position="621"/>
        <end position="630"/>
    </location>
</feature>
<dbReference type="PROSITE" id="PS50261">
    <property type="entry name" value="G_PROTEIN_RECEP_F2_4"/>
    <property type="match status" value="1"/>
</dbReference>
<feature type="compositionally biased region" description="Basic and acidic residues" evidence="5">
    <location>
        <begin position="636"/>
        <end position="648"/>
    </location>
</feature>
<keyword evidence="7" id="KW-0732">Signal</keyword>
<dbReference type="OrthoDB" id="6134459at2759"/>
<keyword evidence="4 6" id="KW-0472">Membrane</keyword>
<dbReference type="InterPro" id="IPR000832">
    <property type="entry name" value="GPCR_2_secretin-like"/>
</dbReference>
<evidence type="ECO:0000256" key="5">
    <source>
        <dbReference type="SAM" id="MobiDB-lite"/>
    </source>
</evidence>
<dbReference type="GO" id="GO:0004930">
    <property type="term" value="F:G protein-coupled receptor activity"/>
    <property type="evidence" value="ECO:0007669"/>
    <property type="project" value="InterPro"/>
</dbReference>
<feature type="domain" description="G-protein coupled receptors family 2 profile 2" evidence="8">
    <location>
        <begin position="324"/>
        <end position="586"/>
    </location>
</feature>
<feature type="transmembrane region" description="Helical" evidence="6">
    <location>
        <begin position="435"/>
        <end position="456"/>
    </location>
</feature>
<feature type="transmembrane region" description="Helical" evidence="6">
    <location>
        <begin position="327"/>
        <end position="349"/>
    </location>
</feature>
<dbReference type="EMBL" id="CAJVCH010329983">
    <property type="protein sequence ID" value="CAG7786951.1"/>
    <property type="molecule type" value="Genomic_DNA"/>
</dbReference>
<evidence type="ECO:0000256" key="1">
    <source>
        <dbReference type="ARBA" id="ARBA00004141"/>
    </source>
</evidence>
<dbReference type="Proteomes" id="UP000708208">
    <property type="component" value="Unassembled WGS sequence"/>
</dbReference>
<feature type="compositionally biased region" description="Low complexity" evidence="5">
    <location>
        <begin position="649"/>
        <end position="665"/>
    </location>
</feature>
<evidence type="ECO:0000313" key="10">
    <source>
        <dbReference type="Proteomes" id="UP000708208"/>
    </source>
</evidence>
<accession>A0A8J2KJ88</accession>
<proteinExistence type="predicted"/>
<evidence type="ECO:0000313" key="9">
    <source>
        <dbReference type="EMBL" id="CAG7786951.1"/>
    </source>
</evidence>
<feature type="transmembrane region" description="Helical" evidence="6">
    <location>
        <begin position="489"/>
        <end position="513"/>
    </location>
</feature>
<feature type="transmembrane region" description="Helical" evidence="6">
    <location>
        <begin position="361"/>
        <end position="380"/>
    </location>
</feature>
<protein>
    <recommendedName>
        <fullName evidence="8">G-protein coupled receptors family 2 profile 2 domain-containing protein</fullName>
    </recommendedName>
</protein>
<feature type="transmembrane region" description="Helical" evidence="6">
    <location>
        <begin position="392"/>
        <end position="414"/>
    </location>
</feature>
<organism evidence="9 10">
    <name type="scientific">Allacma fusca</name>
    <dbReference type="NCBI Taxonomy" id="39272"/>
    <lineage>
        <taxon>Eukaryota</taxon>
        <taxon>Metazoa</taxon>
        <taxon>Ecdysozoa</taxon>
        <taxon>Arthropoda</taxon>
        <taxon>Hexapoda</taxon>
        <taxon>Collembola</taxon>
        <taxon>Symphypleona</taxon>
        <taxon>Sminthuridae</taxon>
        <taxon>Allacma</taxon>
    </lineage>
</organism>
<evidence type="ECO:0000256" key="6">
    <source>
        <dbReference type="SAM" id="Phobius"/>
    </source>
</evidence>
<evidence type="ECO:0000259" key="8">
    <source>
        <dbReference type="PROSITE" id="PS50261"/>
    </source>
</evidence>
<dbReference type="InterPro" id="IPR052808">
    <property type="entry name" value="GPCR_Mth-like"/>
</dbReference>
<comment type="subcellular location">
    <subcellularLocation>
        <location evidence="1">Membrane</location>
        <topology evidence="1">Multi-pass membrane protein</topology>
    </subcellularLocation>
</comment>
<dbReference type="AlphaFoldDB" id="A0A8J2KJ88"/>
<dbReference type="PANTHER" id="PTHR46953:SF1">
    <property type="entry name" value="G-PROTEIN COUPLED RECEPTOR MTH-LIKE 1-RELATED"/>
    <property type="match status" value="1"/>
</dbReference>
<comment type="caution">
    <text evidence="9">The sequence shown here is derived from an EMBL/GenBank/DDBJ whole genome shotgun (WGS) entry which is preliminary data.</text>
</comment>
<gene>
    <name evidence="9" type="ORF">AFUS01_LOCUS25497</name>
</gene>
<feature type="chain" id="PRO_5035329028" description="G-protein coupled receptors family 2 profile 2 domain-containing protein" evidence="7">
    <location>
        <begin position="24"/>
        <end position="665"/>
    </location>
</feature>
<dbReference type="Pfam" id="PF00002">
    <property type="entry name" value="7tm_2"/>
    <property type="match status" value="1"/>
</dbReference>
<dbReference type="CDD" id="cd15039">
    <property type="entry name" value="7tmB3_Methuselah-like"/>
    <property type="match status" value="1"/>
</dbReference>
<name>A0A8J2KJ88_9HEXA</name>
<dbReference type="PANTHER" id="PTHR46953">
    <property type="entry name" value="G-PROTEIN COUPLED RECEPTOR MTH-LIKE 1-RELATED"/>
    <property type="match status" value="1"/>
</dbReference>
<evidence type="ECO:0000256" key="4">
    <source>
        <dbReference type="ARBA" id="ARBA00023136"/>
    </source>
</evidence>
<dbReference type="InterPro" id="IPR017981">
    <property type="entry name" value="GPCR_2-like_7TM"/>
</dbReference>
<evidence type="ECO:0000256" key="7">
    <source>
        <dbReference type="SAM" id="SignalP"/>
    </source>
</evidence>